<protein>
    <submittedName>
        <fullName evidence="1">Uncharacterized protein</fullName>
    </submittedName>
</protein>
<sequence>MQTESQLNPSRGSIIYCNIAIGNRTTVDSFSVLNFHVPICYAARQTESQFTDTRVGLLTWNIPNDSYILINYLTTYSNIAIGNRTTVDSFSVLNFHVPIYNYKRNEIWHTGSRNGDSMHLEAGI</sequence>
<comment type="caution">
    <text evidence="1">The sequence shown here is derived from an EMBL/GenBank/DDBJ whole genome shotgun (WGS) entry which is preliminary data.</text>
</comment>
<evidence type="ECO:0000313" key="2">
    <source>
        <dbReference type="Proteomes" id="UP000499080"/>
    </source>
</evidence>
<accession>A0A4Y2UUY7</accession>
<dbReference type="EMBL" id="BGPR01040495">
    <property type="protein sequence ID" value="GBO16623.1"/>
    <property type="molecule type" value="Genomic_DNA"/>
</dbReference>
<organism evidence="1 2">
    <name type="scientific">Araneus ventricosus</name>
    <name type="common">Orbweaver spider</name>
    <name type="synonym">Epeira ventricosa</name>
    <dbReference type="NCBI Taxonomy" id="182803"/>
    <lineage>
        <taxon>Eukaryota</taxon>
        <taxon>Metazoa</taxon>
        <taxon>Ecdysozoa</taxon>
        <taxon>Arthropoda</taxon>
        <taxon>Chelicerata</taxon>
        <taxon>Arachnida</taxon>
        <taxon>Araneae</taxon>
        <taxon>Araneomorphae</taxon>
        <taxon>Entelegynae</taxon>
        <taxon>Araneoidea</taxon>
        <taxon>Araneidae</taxon>
        <taxon>Araneus</taxon>
    </lineage>
</organism>
<name>A0A4Y2UUY7_ARAVE</name>
<reference evidence="1 2" key="1">
    <citation type="journal article" date="2019" name="Sci. Rep.">
        <title>Orb-weaving spider Araneus ventricosus genome elucidates the spidroin gene catalogue.</title>
        <authorList>
            <person name="Kono N."/>
            <person name="Nakamura H."/>
            <person name="Ohtoshi R."/>
            <person name="Moran D.A.P."/>
            <person name="Shinohara A."/>
            <person name="Yoshida Y."/>
            <person name="Fujiwara M."/>
            <person name="Mori M."/>
            <person name="Tomita M."/>
            <person name="Arakawa K."/>
        </authorList>
    </citation>
    <scope>NUCLEOTIDE SEQUENCE [LARGE SCALE GENOMIC DNA]</scope>
</reference>
<dbReference type="Proteomes" id="UP000499080">
    <property type="component" value="Unassembled WGS sequence"/>
</dbReference>
<gene>
    <name evidence="1" type="ORF">AVEN_44487_1</name>
</gene>
<keyword evidence="2" id="KW-1185">Reference proteome</keyword>
<proteinExistence type="predicted"/>
<dbReference type="AlphaFoldDB" id="A0A4Y2UUY7"/>
<evidence type="ECO:0000313" key="1">
    <source>
        <dbReference type="EMBL" id="GBO16623.1"/>
    </source>
</evidence>